<dbReference type="NCBIfam" id="TIGR01552">
    <property type="entry name" value="phd_fam"/>
    <property type="match status" value="1"/>
</dbReference>
<reference evidence="1 2" key="2">
    <citation type="submission" date="2020-03" db="EMBL/GenBank/DDBJ databases">
        <authorList>
            <person name="Ichikawa N."/>
            <person name="Kimura A."/>
            <person name="Kitahashi Y."/>
            <person name="Uohara A."/>
        </authorList>
    </citation>
    <scope>NUCLEOTIDE SEQUENCE [LARGE SCALE GENOMIC DNA]</scope>
    <source>
        <strain evidence="1 2">NBRC 107702</strain>
    </source>
</reference>
<evidence type="ECO:0008006" key="3">
    <source>
        <dbReference type="Google" id="ProtNLM"/>
    </source>
</evidence>
<dbReference type="Proteomes" id="UP000502508">
    <property type="component" value="Chromosome"/>
</dbReference>
<name>A0A6F8Y2H3_9ACTN</name>
<evidence type="ECO:0000313" key="2">
    <source>
        <dbReference type="Proteomes" id="UP000502508"/>
    </source>
</evidence>
<reference evidence="1 2" key="1">
    <citation type="submission" date="2020-03" db="EMBL/GenBank/DDBJ databases">
        <title>Whole genome shotgun sequence of Phytohabitans flavus NBRC 107702.</title>
        <authorList>
            <person name="Komaki H."/>
            <person name="Tamura T."/>
        </authorList>
    </citation>
    <scope>NUCLEOTIDE SEQUENCE [LARGE SCALE GENOMIC DNA]</scope>
    <source>
        <strain evidence="1 2">NBRC 107702</strain>
    </source>
</reference>
<gene>
    <name evidence="1" type="ORF">Pflav_066570</name>
</gene>
<evidence type="ECO:0000313" key="1">
    <source>
        <dbReference type="EMBL" id="BCB80247.1"/>
    </source>
</evidence>
<organism evidence="1 2">
    <name type="scientific">Phytohabitans flavus</name>
    <dbReference type="NCBI Taxonomy" id="1076124"/>
    <lineage>
        <taxon>Bacteria</taxon>
        <taxon>Bacillati</taxon>
        <taxon>Actinomycetota</taxon>
        <taxon>Actinomycetes</taxon>
        <taxon>Micromonosporales</taxon>
        <taxon>Micromonosporaceae</taxon>
    </lineage>
</organism>
<accession>A0A6F8Y2H3</accession>
<sequence>MTVTSSLPDLLDFYYTAPVAASPSPSPAGDAVTVTELNQQTTSVLRRVKEGQVLPITERGKVIAFLTPPPPTVTGNPTIDRWIAEGRLVPQAVPGTVLDLLPLPESAGGSLADTVIAERDTER</sequence>
<dbReference type="AlphaFoldDB" id="A0A6F8Y2H3"/>
<proteinExistence type="predicted"/>
<keyword evidence="2" id="KW-1185">Reference proteome</keyword>
<dbReference type="EMBL" id="AP022870">
    <property type="protein sequence ID" value="BCB80247.1"/>
    <property type="molecule type" value="Genomic_DNA"/>
</dbReference>
<dbReference type="KEGG" id="pfla:Pflav_066570"/>
<protein>
    <recommendedName>
        <fullName evidence="3">Antitoxin</fullName>
    </recommendedName>
</protein>